<name>A0AAN6SL98_9PEZI</name>
<dbReference type="EMBL" id="MU854928">
    <property type="protein sequence ID" value="KAK4031260.1"/>
    <property type="molecule type" value="Genomic_DNA"/>
</dbReference>
<reference evidence="3" key="1">
    <citation type="journal article" date="2023" name="Mol. Phylogenet. Evol.">
        <title>Genome-scale phylogeny and comparative genomics of the fungal order Sordariales.</title>
        <authorList>
            <person name="Hensen N."/>
            <person name="Bonometti L."/>
            <person name="Westerberg I."/>
            <person name="Brannstrom I.O."/>
            <person name="Guillou S."/>
            <person name="Cros-Aarteil S."/>
            <person name="Calhoun S."/>
            <person name="Haridas S."/>
            <person name="Kuo A."/>
            <person name="Mondo S."/>
            <person name="Pangilinan J."/>
            <person name="Riley R."/>
            <person name="LaButti K."/>
            <person name="Andreopoulos B."/>
            <person name="Lipzen A."/>
            <person name="Chen C."/>
            <person name="Yan M."/>
            <person name="Daum C."/>
            <person name="Ng V."/>
            <person name="Clum A."/>
            <person name="Steindorff A."/>
            <person name="Ohm R.A."/>
            <person name="Martin F."/>
            <person name="Silar P."/>
            <person name="Natvig D.O."/>
            <person name="Lalanne C."/>
            <person name="Gautier V."/>
            <person name="Ament-Velasquez S.L."/>
            <person name="Kruys A."/>
            <person name="Hutchinson M.I."/>
            <person name="Powell A.J."/>
            <person name="Barry K."/>
            <person name="Miller A.N."/>
            <person name="Grigoriev I.V."/>
            <person name="Debuchy R."/>
            <person name="Gladieux P."/>
            <person name="Hiltunen Thoren M."/>
            <person name="Johannesson H."/>
        </authorList>
    </citation>
    <scope>NUCLEOTIDE SEQUENCE [LARGE SCALE GENOMIC DNA]</scope>
    <source>
        <strain evidence="3">CBS 284.82</strain>
    </source>
</reference>
<dbReference type="Proteomes" id="UP001303115">
    <property type="component" value="Unassembled WGS sequence"/>
</dbReference>
<proteinExistence type="predicted"/>
<sequence>MCRSVSVASSQTRTVISPEPDTRSRPSGEKATALTQLEWPLRTCCSAPVAVYQTRTVLSEDPDTTSRPSGEKATALTPTSSAKRESRFTPPGSKENTVEGRLEKASLMLRER</sequence>
<feature type="compositionally biased region" description="Polar residues" evidence="1">
    <location>
        <begin position="1"/>
        <end position="15"/>
    </location>
</feature>
<gene>
    <name evidence="2" type="ORF">C8A01DRAFT_21496</name>
</gene>
<accession>A0AAN6SL98</accession>
<protein>
    <submittedName>
        <fullName evidence="2">Uncharacterized protein</fullName>
    </submittedName>
</protein>
<dbReference type="AlphaFoldDB" id="A0AAN6SL98"/>
<feature type="region of interest" description="Disordered" evidence="1">
    <location>
        <begin position="1"/>
        <end position="34"/>
    </location>
</feature>
<feature type="compositionally biased region" description="Basic and acidic residues" evidence="1">
    <location>
        <begin position="96"/>
        <end position="112"/>
    </location>
</feature>
<organism evidence="2 3">
    <name type="scientific">Parachaetomium inaequale</name>
    <dbReference type="NCBI Taxonomy" id="2588326"/>
    <lineage>
        <taxon>Eukaryota</taxon>
        <taxon>Fungi</taxon>
        <taxon>Dikarya</taxon>
        <taxon>Ascomycota</taxon>
        <taxon>Pezizomycotina</taxon>
        <taxon>Sordariomycetes</taxon>
        <taxon>Sordariomycetidae</taxon>
        <taxon>Sordariales</taxon>
        <taxon>Chaetomiaceae</taxon>
        <taxon>Parachaetomium</taxon>
    </lineage>
</organism>
<evidence type="ECO:0000256" key="1">
    <source>
        <dbReference type="SAM" id="MobiDB-lite"/>
    </source>
</evidence>
<comment type="caution">
    <text evidence="2">The sequence shown here is derived from an EMBL/GenBank/DDBJ whole genome shotgun (WGS) entry which is preliminary data.</text>
</comment>
<feature type="region of interest" description="Disordered" evidence="1">
    <location>
        <begin position="56"/>
        <end position="112"/>
    </location>
</feature>
<evidence type="ECO:0000313" key="3">
    <source>
        <dbReference type="Proteomes" id="UP001303115"/>
    </source>
</evidence>
<keyword evidence="3" id="KW-1185">Reference proteome</keyword>
<evidence type="ECO:0000313" key="2">
    <source>
        <dbReference type="EMBL" id="KAK4031260.1"/>
    </source>
</evidence>